<proteinExistence type="predicted"/>
<keyword evidence="1" id="KW-0472">Membrane</keyword>
<dbReference type="InterPro" id="IPR005331">
    <property type="entry name" value="Sulfotransferase"/>
</dbReference>
<keyword evidence="1" id="KW-1133">Transmembrane helix</keyword>
<dbReference type="Pfam" id="PF03567">
    <property type="entry name" value="Sulfotransfer_2"/>
    <property type="match status" value="1"/>
</dbReference>
<name>A0A6V2A679_9STRA</name>
<dbReference type="InterPro" id="IPR027417">
    <property type="entry name" value="P-loop_NTPase"/>
</dbReference>
<dbReference type="GO" id="GO:0016020">
    <property type="term" value="C:membrane"/>
    <property type="evidence" value="ECO:0007669"/>
    <property type="project" value="InterPro"/>
</dbReference>
<reference evidence="3" key="1">
    <citation type="submission" date="2021-01" db="EMBL/GenBank/DDBJ databases">
        <authorList>
            <person name="Corre E."/>
            <person name="Pelletier E."/>
            <person name="Niang G."/>
            <person name="Scheremetjew M."/>
            <person name="Finn R."/>
            <person name="Kale V."/>
            <person name="Holt S."/>
            <person name="Cochrane G."/>
            <person name="Meng A."/>
            <person name="Brown T."/>
            <person name="Cohen L."/>
        </authorList>
    </citation>
    <scope>NUCLEOTIDE SEQUENCE</scope>
    <source>
        <strain evidence="3">GSO104</strain>
    </source>
</reference>
<evidence type="ECO:0000256" key="1">
    <source>
        <dbReference type="SAM" id="Phobius"/>
    </source>
</evidence>
<evidence type="ECO:0008006" key="4">
    <source>
        <dbReference type="Google" id="ProtNLM"/>
    </source>
</evidence>
<feature type="transmembrane region" description="Helical" evidence="1">
    <location>
        <begin position="12"/>
        <end position="32"/>
    </location>
</feature>
<evidence type="ECO:0000313" key="2">
    <source>
        <dbReference type="EMBL" id="CAE4578870.1"/>
    </source>
</evidence>
<evidence type="ECO:0000313" key="3">
    <source>
        <dbReference type="EMBL" id="CAE4578873.1"/>
    </source>
</evidence>
<dbReference type="EMBL" id="HBNS01000690">
    <property type="protein sequence ID" value="CAE4578870.1"/>
    <property type="molecule type" value="Transcribed_RNA"/>
</dbReference>
<protein>
    <recommendedName>
        <fullName evidence="4">Sulfotransferase domain-containing protein</fullName>
    </recommendedName>
</protein>
<dbReference type="Gene3D" id="3.40.50.300">
    <property type="entry name" value="P-loop containing nucleotide triphosphate hydrolases"/>
    <property type="match status" value="1"/>
</dbReference>
<keyword evidence="1" id="KW-0812">Transmembrane</keyword>
<accession>A0A6V2A679</accession>
<organism evidence="3">
    <name type="scientific">Ditylum brightwellii</name>
    <dbReference type="NCBI Taxonomy" id="49249"/>
    <lineage>
        <taxon>Eukaryota</taxon>
        <taxon>Sar</taxon>
        <taxon>Stramenopiles</taxon>
        <taxon>Ochrophyta</taxon>
        <taxon>Bacillariophyta</taxon>
        <taxon>Mediophyceae</taxon>
        <taxon>Lithodesmiophycidae</taxon>
        <taxon>Lithodesmiales</taxon>
        <taxon>Lithodesmiaceae</taxon>
        <taxon>Ditylum</taxon>
    </lineage>
</organism>
<dbReference type="AlphaFoldDB" id="A0A6V2A679"/>
<dbReference type="EMBL" id="HBNS01000692">
    <property type="protein sequence ID" value="CAE4578873.1"/>
    <property type="molecule type" value="Transcribed_RNA"/>
</dbReference>
<sequence length="401" mass="46356">MKQRIRRRHGYAPKISFWLVLLCVFITLYFMVTRSSKTTTATTKTAQHLSSSPLSIKDISIEENSVLSQSEKDNFFDCAHQDSLCRYFHPQTFFQSSLPSKDEREYKRIGGLNSNLPACTGLVWWEEHEKLKHQDLQKNKQLPLSNNDDNFEYDYIPHNLTFVHMHKCGGSSVKSAMYDLSRRIVSSSSSISNANSLNDMVKRISYATAYKHAFGASSTAQKLRNDAQRESHIQSIELIQQEHYQPVSFPVFTIIRHPIERFVSAIAQVMQYNDDLREKCLKSTPRDTIACAIQDIDETSYRRDVHLVPMATHLRLFNEYNITVSVFDISDIKDVLQYLGLMPDTERHVHDRSDVKFAKSEVLSKLSMDDCTKEMKEEICKLYEVDVLMLRNIGFEVSHCI</sequence>
<dbReference type="GO" id="GO:0008146">
    <property type="term" value="F:sulfotransferase activity"/>
    <property type="evidence" value="ECO:0007669"/>
    <property type="project" value="InterPro"/>
</dbReference>
<gene>
    <name evidence="2" type="ORF">DBRI00130_LOCUS543</name>
    <name evidence="3" type="ORF">DBRI00130_LOCUS545</name>
</gene>